<feature type="region of interest" description="Disordered" evidence="3">
    <location>
        <begin position="537"/>
        <end position="556"/>
    </location>
</feature>
<protein>
    <submittedName>
        <fullName evidence="6">Uncharacterized protein</fullName>
    </submittedName>
</protein>
<dbReference type="InParanoid" id="A0A409WCW7"/>
<dbReference type="GO" id="GO:0007062">
    <property type="term" value="P:sister chromatid cohesion"/>
    <property type="evidence" value="ECO:0007669"/>
    <property type="project" value="InterPro"/>
</dbReference>
<dbReference type="GO" id="GO:1990414">
    <property type="term" value="P:replication-born double-strand break repair via sister chromatid exchange"/>
    <property type="evidence" value="ECO:0007669"/>
    <property type="project" value="TreeGrafter"/>
</dbReference>
<accession>A0A409WCW7</accession>
<dbReference type="GO" id="GO:0003682">
    <property type="term" value="F:chromatin binding"/>
    <property type="evidence" value="ECO:0007669"/>
    <property type="project" value="TreeGrafter"/>
</dbReference>
<feature type="domain" description="Rad21/Rec8-like protein C-terminal eukaryotic" evidence="4">
    <location>
        <begin position="721"/>
        <end position="767"/>
    </location>
</feature>
<evidence type="ECO:0000313" key="7">
    <source>
        <dbReference type="Proteomes" id="UP000284706"/>
    </source>
</evidence>
<feature type="region of interest" description="Disordered" evidence="3">
    <location>
        <begin position="163"/>
        <end position="191"/>
    </location>
</feature>
<evidence type="ECO:0000256" key="1">
    <source>
        <dbReference type="ARBA" id="ARBA00004123"/>
    </source>
</evidence>
<dbReference type="PANTHER" id="PTHR12585">
    <property type="entry name" value="SCC1 / RAD21 FAMILY MEMBER"/>
    <property type="match status" value="1"/>
</dbReference>
<dbReference type="AlphaFoldDB" id="A0A409WCW7"/>
<evidence type="ECO:0000259" key="5">
    <source>
        <dbReference type="Pfam" id="PF04825"/>
    </source>
</evidence>
<keyword evidence="2" id="KW-0539">Nucleus</keyword>
<dbReference type="GO" id="GO:0005634">
    <property type="term" value="C:nucleus"/>
    <property type="evidence" value="ECO:0007669"/>
    <property type="project" value="UniProtKB-SubCell"/>
</dbReference>
<comment type="subcellular location">
    <subcellularLocation>
        <location evidence="1">Nucleus</location>
    </subcellularLocation>
</comment>
<dbReference type="Proteomes" id="UP000284706">
    <property type="component" value="Unassembled WGS sequence"/>
</dbReference>
<dbReference type="InterPro" id="IPR039781">
    <property type="entry name" value="Rad21/Rec8-like"/>
</dbReference>
<dbReference type="InterPro" id="IPR006909">
    <property type="entry name" value="Rad21/Rec8_C_eu"/>
</dbReference>
<sequence length="767" mass="85176">MFFTPELLAKRDSGFGLLWLAATLGSRSTFKRLPKRSVLTADISQLCDLISEPEEPLALRLSSNLMFGVVRVYKEDEESLPAVKQEIFLTDVTNCVATLKKVVQEFHSTGATTGDLLMVNSTVRPSAVTIIPDPKGPYELDYDAFVADWHDYLNLGGEKAAGSDTGVIEDGDGDFDPNSNSEKKKRGKVNKAVPQIETVRKEAHTLDENHDYLLSASFDLSFNQDAVQGPMASSSQADATFDNFLPFSDGLDFGDGLGDDLARELGWGLSPAKSARASRTGARQDETPASARHVLNFDNDFALDDIATQPFCSPERTGFPGTPVCTIAVSRGSVKNATPASRKGTTLQHMQPSPATSFSRQFLSQDDDQPLQPLRDITAEERNRQNQGEARKKAKRTRLLLDARTELTDDELKIARAKYLESQRRIRRDLLSKKLEKDSDRLLEELIWGIPKGIQEEGLIHFWQENFKVQVDARSGILRIHDDDEPVAKRRKIDYEQGRKQTPDADIYAAVDINQGEDWNMEWNAPIDVDTGMIVDEPADNRHSSEEPGQARRLSRSASVLGRDFLDFEARALNSRNGSQKSSLFPWDNAGPSSSSGNIPLPDVLDKADTRLGSITSFSRRGSPMAGSQRDSLHAAAISFSPAPVGRGSQIFGEDFAFDVEGTAEETQLETQQETQRSEANQLALERNSHNFLEYAKMQNQTLSERHGRLTLEHVVPRMTSTRHVAAAGFYHCLVRDERHRSTVLATKNLVRLQQPEPYGSVIIDVK</sequence>
<evidence type="ECO:0000256" key="2">
    <source>
        <dbReference type="ARBA" id="ARBA00023242"/>
    </source>
</evidence>
<name>A0A409WCW7_9AGAR</name>
<organism evidence="6 7">
    <name type="scientific">Gymnopilus dilepis</name>
    <dbReference type="NCBI Taxonomy" id="231916"/>
    <lineage>
        <taxon>Eukaryota</taxon>
        <taxon>Fungi</taxon>
        <taxon>Dikarya</taxon>
        <taxon>Basidiomycota</taxon>
        <taxon>Agaricomycotina</taxon>
        <taxon>Agaricomycetes</taxon>
        <taxon>Agaricomycetidae</taxon>
        <taxon>Agaricales</taxon>
        <taxon>Agaricineae</taxon>
        <taxon>Hymenogastraceae</taxon>
        <taxon>Gymnopilus</taxon>
    </lineage>
</organism>
<evidence type="ECO:0000313" key="6">
    <source>
        <dbReference type="EMBL" id="PPQ76339.1"/>
    </source>
</evidence>
<proteinExistence type="predicted"/>
<keyword evidence="7" id="KW-1185">Reference proteome</keyword>
<dbReference type="OrthoDB" id="10071381at2759"/>
<dbReference type="InterPro" id="IPR006910">
    <property type="entry name" value="Rad21_Rec8_N"/>
</dbReference>
<reference evidence="6 7" key="1">
    <citation type="journal article" date="2018" name="Evol. Lett.">
        <title>Horizontal gene cluster transfer increased hallucinogenic mushroom diversity.</title>
        <authorList>
            <person name="Reynolds H.T."/>
            <person name="Vijayakumar V."/>
            <person name="Gluck-Thaler E."/>
            <person name="Korotkin H.B."/>
            <person name="Matheny P.B."/>
            <person name="Slot J.C."/>
        </authorList>
    </citation>
    <scope>NUCLEOTIDE SEQUENCE [LARGE SCALE GENOMIC DNA]</scope>
    <source>
        <strain evidence="6 7">SRW20</strain>
    </source>
</reference>
<dbReference type="Pfam" id="PF04825">
    <property type="entry name" value="Rad21_Rec8_N"/>
    <property type="match status" value="1"/>
</dbReference>
<feature type="domain" description="Rad21/Rec8-like protein N-terminal" evidence="5">
    <location>
        <begin position="1"/>
        <end position="106"/>
    </location>
</feature>
<dbReference type="EMBL" id="NHYE01005171">
    <property type="protein sequence ID" value="PPQ76339.1"/>
    <property type="molecule type" value="Genomic_DNA"/>
</dbReference>
<evidence type="ECO:0000259" key="4">
    <source>
        <dbReference type="Pfam" id="PF04824"/>
    </source>
</evidence>
<feature type="compositionally biased region" description="Polar residues" evidence="3">
    <location>
        <begin position="334"/>
        <end position="364"/>
    </location>
</feature>
<dbReference type="PANTHER" id="PTHR12585:SF72">
    <property type="entry name" value="MEIOTIC RECOMBINATION PROTEIN REC8"/>
    <property type="match status" value="1"/>
</dbReference>
<feature type="compositionally biased region" description="Basic and acidic residues" evidence="3">
    <location>
        <begin position="539"/>
        <end position="550"/>
    </location>
</feature>
<feature type="region of interest" description="Disordered" evidence="3">
    <location>
        <begin position="578"/>
        <end position="602"/>
    </location>
</feature>
<dbReference type="GO" id="GO:0008278">
    <property type="term" value="C:cohesin complex"/>
    <property type="evidence" value="ECO:0007669"/>
    <property type="project" value="InterPro"/>
</dbReference>
<comment type="caution">
    <text evidence="6">The sequence shown here is derived from an EMBL/GenBank/DDBJ whole genome shotgun (WGS) entry which is preliminary data.</text>
</comment>
<gene>
    <name evidence="6" type="ORF">CVT26_008967</name>
</gene>
<feature type="region of interest" description="Disordered" evidence="3">
    <location>
        <begin position="334"/>
        <end position="369"/>
    </location>
</feature>
<dbReference type="STRING" id="231916.A0A409WCW7"/>
<evidence type="ECO:0000256" key="3">
    <source>
        <dbReference type="SAM" id="MobiDB-lite"/>
    </source>
</evidence>
<dbReference type="Pfam" id="PF04824">
    <property type="entry name" value="Rad21_Rec8"/>
    <property type="match status" value="1"/>
</dbReference>